<comment type="caution">
    <text evidence="1">The sequence shown here is derived from an EMBL/GenBank/DDBJ whole genome shotgun (WGS) entry which is preliminary data.</text>
</comment>
<sequence>MIGQSFTTCLVEKTIAALVGTSIGRWLLLKMLKRSSHWERCLNSCRYC</sequence>
<evidence type="ECO:0000313" key="1">
    <source>
        <dbReference type="EMBL" id="MBA0803701.1"/>
    </source>
</evidence>
<accession>A0A7J9H1I4</accession>
<gene>
    <name evidence="1" type="ORF">Gohar_013887</name>
</gene>
<proteinExistence type="predicted"/>
<protein>
    <submittedName>
        <fullName evidence="1">Uncharacterized protein</fullName>
    </submittedName>
</protein>
<keyword evidence="2" id="KW-1185">Reference proteome</keyword>
<reference evidence="1 2" key="1">
    <citation type="journal article" date="2019" name="Genome Biol. Evol.">
        <title>Insights into the evolution of the New World diploid cottons (Gossypium, subgenus Houzingenia) based on genome sequencing.</title>
        <authorList>
            <person name="Grover C.E."/>
            <person name="Arick M.A. 2nd"/>
            <person name="Thrash A."/>
            <person name="Conover J.L."/>
            <person name="Sanders W.S."/>
            <person name="Peterson D.G."/>
            <person name="Frelichowski J.E."/>
            <person name="Scheffler J.A."/>
            <person name="Scheffler B.E."/>
            <person name="Wendel J.F."/>
        </authorList>
    </citation>
    <scope>NUCLEOTIDE SEQUENCE [LARGE SCALE GENOMIC DNA]</scope>
    <source>
        <strain evidence="1">0</strain>
        <tissue evidence="1">Leaf</tissue>
    </source>
</reference>
<evidence type="ECO:0000313" key="2">
    <source>
        <dbReference type="Proteomes" id="UP000593560"/>
    </source>
</evidence>
<dbReference type="OrthoDB" id="10336481at2759"/>
<organism evidence="1 2">
    <name type="scientific">Gossypium harknessii</name>
    <dbReference type="NCBI Taxonomy" id="34285"/>
    <lineage>
        <taxon>Eukaryota</taxon>
        <taxon>Viridiplantae</taxon>
        <taxon>Streptophyta</taxon>
        <taxon>Embryophyta</taxon>
        <taxon>Tracheophyta</taxon>
        <taxon>Spermatophyta</taxon>
        <taxon>Magnoliopsida</taxon>
        <taxon>eudicotyledons</taxon>
        <taxon>Gunneridae</taxon>
        <taxon>Pentapetalae</taxon>
        <taxon>rosids</taxon>
        <taxon>malvids</taxon>
        <taxon>Malvales</taxon>
        <taxon>Malvaceae</taxon>
        <taxon>Malvoideae</taxon>
        <taxon>Gossypium</taxon>
    </lineage>
</organism>
<dbReference type="Proteomes" id="UP000593560">
    <property type="component" value="Unassembled WGS sequence"/>
</dbReference>
<dbReference type="AlphaFoldDB" id="A0A7J9H1I4"/>
<dbReference type="EMBL" id="JABFAD010000007">
    <property type="protein sequence ID" value="MBA0803701.1"/>
    <property type="molecule type" value="Genomic_DNA"/>
</dbReference>
<name>A0A7J9H1I4_9ROSI</name>